<organism evidence="1 2">
    <name type="scientific">Citrobacter portucalensis</name>
    <dbReference type="NCBI Taxonomy" id="1639133"/>
    <lineage>
        <taxon>Bacteria</taxon>
        <taxon>Pseudomonadati</taxon>
        <taxon>Pseudomonadota</taxon>
        <taxon>Gammaproteobacteria</taxon>
        <taxon>Enterobacterales</taxon>
        <taxon>Enterobacteriaceae</taxon>
        <taxon>Citrobacter</taxon>
        <taxon>Citrobacter freundii complex</taxon>
    </lineage>
</organism>
<sequence>MKRIVLFSGGSACRSLNIALCHHPVSLTRIVPAWDSGGSSRSIRENIDVLSVGDIRQALMTMAYGENCSGDIVRICNTRLSSEGETQEALREFQAYAEDRHPLLERLDTGLRGAIVNYLQIFSTTVGVAFDYRNGSIGNFILTGAYLAHNRDMNTAIFVFRKLCGITGEVWPSSLNNDLVLSANLNDGQHVSPQDRITHLSRQQAEIGINSVTLQTSNGSNAQVNTAVLEAIKNADLVAFGPGSFYTSIMPHLQVKGVIAAIAKAGCPVALIANILECRESHGLGLQDVANRFIQQWHNADASIALPELMVLGNQRFLSIEKYVGEFAYLSDEINESTRYTCVLDEFEDVWVRGKHDGEILANRLLSLVEN</sequence>
<accession>A0AAJ1JQR6</accession>
<dbReference type="EMBL" id="JAKIHV010000012">
    <property type="protein sequence ID" value="MDE9624991.1"/>
    <property type="molecule type" value="Genomic_DNA"/>
</dbReference>
<dbReference type="GO" id="GO:0043743">
    <property type="term" value="F:LPPG:FO 2-phospho-L-lactate transferase activity"/>
    <property type="evidence" value="ECO:0007669"/>
    <property type="project" value="InterPro"/>
</dbReference>
<dbReference type="PANTHER" id="PTHR31240:SF0">
    <property type="entry name" value="MATERNAL EFFECT EMBRYO ARREST 18"/>
    <property type="match status" value="1"/>
</dbReference>
<name>A0AAJ1JQR6_9ENTR</name>
<evidence type="ECO:0000313" key="2">
    <source>
        <dbReference type="Proteomes" id="UP001147046"/>
    </source>
</evidence>
<dbReference type="Pfam" id="PF01933">
    <property type="entry name" value="CofD"/>
    <property type="match status" value="1"/>
</dbReference>
<dbReference type="Proteomes" id="UP001147046">
    <property type="component" value="Unassembled WGS sequence"/>
</dbReference>
<comment type="caution">
    <text evidence="1">The sequence shown here is derived from an EMBL/GenBank/DDBJ whole genome shotgun (WGS) entry which is preliminary data.</text>
</comment>
<dbReference type="PANTHER" id="PTHR31240">
    <property type="entry name" value="MATERNAL EFFECT EMBRYO ARREST 18"/>
    <property type="match status" value="1"/>
</dbReference>
<dbReference type="SUPFAM" id="SSF142338">
    <property type="entry name" value="CofD-like"/>
    <property type="match status" value="1"/>
</dbReference>
<gene>
    <name evidence="1" type="ORF">L2102_16835</name>
</gene>
<dbReference type="RefSeq" id="WP_003832723.1">
    <property type="nucleotide sequence ID" value="NZ_AP022389.1"/>
</dbReference>
<reference evidence="1" key="1">
    <citation type="submission" date="2022-01" db="EMBL/GenBank/DDBJ databases">
        <title>Genetic Characterization of Carbapenem-resistant Citrobacter spp. from China: a multicenter study.</title>
        <authorList>
            <person name="Ye L."/>
        </authorList>
    </citation>
    <scope>NUCLEOTIDE SEQUENCE</scope>
    <source>
        <strain evidence="1">IR5464</strain>
    </source>
</reference>
<dbReference type="InterPro" id="IPR038136">
    <property type="entry name" value="CofD-like_dom_sf"/>
</dbReference>
<dbReference type="Gene3D" id="3.40.50.10680">
    <property type="entry name" value="CofD-like domains"/>
    <property type="match status" value="1"/>
</dbReference>
<dbReference type="CDD" id="cd07187">
    <property type="entry name" value="YvcK_like"/>
    <property type="match status" value="1"/>
</dbReference>
<protein>
    <submittedName>
        <fullName evidence="1">YvcK family protein</fullName>
    </submittedName>
</protein>
<dbReference type="InterPro" id="IPR002882">
    <property type="entry name" value="CofD"/>
</dbReference>
<evidence type="ECO:0000313" key="1">
    <source>
        <dbReference type="EMBL" id="MDE9624991.1"/>
    </source>
</evidence>
<proteinExistence type="predicted"/>
<dbReference type="AlphaFoldDB" id="A0AAJ1JQR6"/>